<evidence type="ECO:0000256" key="1">
    <source>
        <dbReference type="ARBA" id="ARBA00022723"/>
    </source>
</evidence>
<keyword evidence="3" id="KW-0408">Iron</keyword>
<dbReference type="SUPFAM" id="SSF51197">
    <property type="entry name" value="Clavaminate synthase-like"/>
    <property type="match status" value="1"/>
</dbReference>
<sequence>MHIKRGQATLLFICVKLPVQFILPAHERPENTVAVDGVTVPVISLSQPHDVVVKEVAEACQEWGFFLITDHGISPSLIQRLKEVGQEFFELPQEEKEAYANEAASGKFEGYGGWIDYYFHVMASAFKVNYDVWPKNPPAYRGVTEEYSKEILRITENLLQLLSEGLGLEGKVLKSCLGVEPHTDMSALTILVPNDVPGLQVWKDDNWVAVNLLENAIFVHVGDQIEVLSNGKYKMFIAPPHEANIGSLSELVNDQNQAKYSTKTYAEYRHRKLNKLPQR</sequence>
<dbReference type="InterPro" id="IPR027443">
    <property type="entry name" value="IPNS-like_sf"/>
</dbReference>
<dbReference type="PANTHER" id="PTHR47991">
    <property type="entry name" value="OXOGLUTARATE/IRON-DEPENDENT DIOXYGENASE"/>
    <property type="match status" value="1"/>
</dbReference>
<feature type="domain" description="Non-haem dioxygenase N-terminal" evidence="6">
    <location>
        <begin position="40"/>
        <end position="113"/>
    </location>
</feature>
<feature type="signal peptide" evidence="4">
    <location>
        <begin position="1"/>
        <end position="24"/>
    </location>
</feature>
<accession>A0AAN7FEC8</accession>
<feature type="chain" id="PRO_5043021236" description="Flavonol synthase" evidence="4">
    <location>
        <begin position="25"/>
        <end position="279"/>
    </location>
</feature>
<evidence type="ECO:0000259" key="6">
    <source>
        <dbReference type="Pfam" id="PF14226"/>
    </source>
</evidence>
<feature type="domain" description="Isopenicillin N synthase-like Fe(2+) 2OG dioxygenase" evidence="5">
    <location>
        <begin position="177"/>
        <end position="235"/>
    </location>
</feature>
<evidence type="ECO:0008006" key="9">
    <source>
        <dbReference type="Google" id="ProtNLM"/>
    </source>
</evidence>
<dbReference type="AlphaFoldDB" id="A0AAN7FEC8"/>
<dbReference type="InterPro" id="IPR050295">
    <property type="entry name" value="Plant_2OG-oxidoreductases"/>
</dbReference>
<gene>
    <name evidence="7" type="ORF">RGQ29_020169</name>
</gene>
<reference evidence="7 8" key="1">
    <citation type="journal article" date="2023" name="G3 (Bethesda)">
        <title>A haplotype-resolved chromosome-scale genome for Quercus rubra L. provides insights into the genetics of adaptive traits for red oak species.</title>
        <authorList>
            <person name="Kapoor B."/>
            <person name="Jenkins J."/>
            <person name="Schmutz J."/>
            <person name="Zhebentyayeva T."/>
            <person name="Kuelheim C."/>
            <person name="Coggeshall M."/>
            <person name="Heim C."/>
            <person name="Lasky J.R."/>
            <person name="Leites L."/>
            <person name="Islam-Faridi N."/>
            <person name="Romero-Severson J."/>
            <person name="DeLeo V.L."/>
            <person name="Lucas S.M."/>
            <person name="Lazic D."/>
            <person name="Gailing O."/>
            <person name="Carlson J."/>
            <person name="Staton M."/>
        </authorList>
    </citation>
    <scope>NUCLEOTIDE SEQUENCE [LARGE SCALE GENOMIC DNA]</scope>
    <source>
        <strain evidence="7">Pseudo-F2</strain>
    </source>
</reference>
<organism evidence="7 8">
    <name type="scientific">Quercus rubra</name>
    <name type="common">Northern red oak</name>
    <name type="synonym">Quercus borealis</name>
    <dbReference type="NCBI Taxonomy" id="3512"/>
    <lineage>
        <taxon>Eukaryota</taxon>
        <taxon>Viridiplantae</taxon>
        <taxon>Streptophyta</taxon>
        <taxon>Embryophyta</taxon>
        <taxon>Tracheophyta</taxon>
        <taxon>Spermatophyta</taxon>
        <taxon>Magnoliopsida</taxon>
        <taxon>eudicotyledons</taxon>
        <taxon>Gunneridae</taxon>
        <taxon>Pentapetalae</taxon>
        <taxon>rosids</taxon>
        <taxon>fabids</taxon>
        <taxon>Fagales</taxon>
        <taxon>Fagaceae</taxon>
        <taxon>Quercus</taxon>
    </lineage>
</organism>
<dbReference type="Pfam" id="PF03171">
    <property type="entry name" value="2OG-FeII_Oxy"/>
    <property type="match status" value="1"/>
</dbReference>
<dbReference type="GO" id="GO:0031418">
    <property type="term" value="F:L-ascorbic acid binding"/>
    <property type="evidence" value="ECO:0007669"/>
    <property type="project" value="UniProtKB-KW"/>
</dbReference>
<evidence type="ECO:0000259" key="5">
    <source>
        <dbReference type="Pfam" id="PF03171"/>
    </source>
</evidence>
<keyword evidence="2" id="KW-0847">Vitamin C</keyword>
<dbReference type="Proteomes" id="UP001324115">
    <property type="component" value="Unassembled WGS sequence"/>
</dbReference>
<evidence type="ECO:0000256" key="2">
    <source>
        <dbReference type="ARBA" id="ARBA00022896"/>
    </source>
</evidence>
<name>A0AAN7FEC8_QUERU</name>
<protein>
    <recommendedName>
        <fullName evidence="9">Flavonol synthase</fullName>
    </recommendedName>
</protein>
<dbReference type="InterPro" id="IPR044861">
    <property type="entry name" value="IPNS-like_FE2OG_OXY"/>
</dbReference>
<evidence type="ECO:0000256" key="4">
    <source>
        <dbReference type="SAM" id="SignalP"/>
    </source>
</evidence>
<dbReference type="GO" id="GO:0046872">
    <property type="term" value="F:metal ion binding"/>
    <property type="evidence" value="ECO:0007669"/>
    <property type="project" value="UniProtKB-KW"/>
</dbReference>
<keyword evidence="8" id="KW-1185">Reference proteome</keyword>
<dbReference type="InterPro" id="IPR026992">
    <property type="entry name" value="DIOX_N"/>
</dbReference>
<proteinExistence type="predicted"/>
<keyword evidence="4" id="KW-0732">Signal</keyword>
<comment type="caution">
    <text evidence="7">The sequence shown here is derived from an EMBL/GenBank/DDBJ whole genome shotgun (WGS) entry which is preliminary data.</text>
</comment>
<evidence type="ECO:0000313" key="8">
    <source>
        <dbReference type="Proteomes" id="UP001324115"/>
    </source>
</evidence>
<evidence type="ECO:0000256" key="3">
    <source>
        <dbReference type="ARBA" id="ARBA00023004"/>
    </source>
</evidence>
<dbReference type="Gene3D" id="2.60.120.330">
    <property type="entry name" value="B-lactam Antibiotic, Isopenicillin N Synthase, Chain"/>
    <property type="match status" value="2"/>
</dbReference>
<dbReference type="Pfam" id="PF14226">
    <property type="entry name" value="DIOX_N"/>
    <property type="match status" value="1"/>
</dbReference>
<evidence type="ECO:0000313" key="7">
    <source>
        <dbReference type="EMBL" id="KAK4589484.1"/>
    </source>
</evidence>
<dbReference type="EMBL" id="JAXUIC010000005">
    <property type="protein sequence ID" value="KAK4589484.1"/>
    <property type="molecule type" value="Genomic_DNA"/>
</dbReference>
<keyword evidence="1" id="KW-0479">Metal-binding</keyword>